<dbReference type="InterPro" id="IPR001878">
    <property type="entry name" value="Znf_CCHC"/>
</dbReference>
<feature type="coiled-coil region" evidence="5">
    <location>
        <begin position="429"/>
        <end position="456"/>
    </location>
</feature>
<feature type="domain" description="Integrase catalytic" evidence="8">
    <location>
        <begin position="763"/>
        <end position="929"/>
    </location>
</feature>
<keyword evidence="2" id="KW-0479">Metal-binding</keyword>
<dbReference type="PROSITE" id="PS50158">
    <property type="entry name" value="ZF_CCHC"/>
    <property type="match status" value="1"/>
</dbReference>
<evidence type="ECO:0000259" key="7">
    <source>
        <dbReference type="PROSITE" id="PS50158"/>
    </source>
</evidence>
<evidence type="ECO:0000256" key="3">
    <source>
        <dbReference type="ARBA" id="ARBA00022801"/>
    </source>
</evidence>
<dbReference type="InterPro" id="IPR054722">
    <property type="entry name" value="PolX-like_BBD"/>
</dbReference>
<dbReference type="EMBL" id="JAEFBJ010000006">
    <property type="protein sequence ID" value="KAG7600144.1"/>
    <property type="molecule type" value="Genomic_DNA"/>
</dbReference>
<dbReference type="InterPro" id="IPR001584">
    <property type="entry name" value="Integrase_cat-core"/>
</dbReference>
<dbReference type="Pfam" id="PF14223">
    <property type="entry name" value="Retrotran_gag_2"/>
    <property type="match status" value="1"/>
</dbReference>
<keyword evidence="4" id="KW-0863">Zinc-finger</keyword>
<comment type="caution">
    <text evidence="9">The sequence shown here is derived from an EMBL/GenBank/DDBJ whole genome shotgun (WGS) entry which is preliminary data.</text>
</comment>
<organism evidence="9 10">
    <name type="scientific">Arabidopsis suecica</name>
    <name type="common">Swedish thale-cress</name>
    <name type="synonym">Cardaminopsis suecica</name>
    <dbReference type="NCBI Taxonomy" id="45249"/>
    <lineage>
        <taxon>Eukaryota</taxon>
        <taxon>Viridiplantae</taxon>
        <taxon>Streptophyta</taxon>
        <taxon>Embryophyta</taxon>
        <taxon>Tracheophyta</taxon>
        <taxon>Spermatophyta</taxon>
        <taxon>Magnoliopsida</taxon>
        <taxon>eudicotyledons</taxon>
        <taxon>Gunneridae</taxon>
        <taxon>Pentapetalae</taxon>
        <taxon>rosids</taxon>
        <taxon>malvids</taxon>
        <taxon>Brassicales</taxon>
        <taxon>Brassicaceae</taxon>
        <taxon>Camelineae</taxon>
        <taxon>Arabidopsis</taxon>
    </lineage>
</organism>
<name>A0A8T2CTG2_ARASU</name>
<feature type="compositionally biased region" description="Basic and acidic residues" evidence="6">
    <location>
        <begin position="1018"/>
        <end position="1029"/>
    </location>
</feature>
<keyword evidence="10" id="KW-1185">Reference proteome</keyword>
<dbReference type="Pfam" id="PF07002">
    <property type="entry name" value="Copine"/>
    <property type="match status" value="1"/>
</dbReference>
<dbReference type="InterPro" id="IPR025724">
    <property type="entry name" value="GAG-pre-integrase_dom"/>
</dbReference>
<dbReference type="InterPro" id="IPR057670">
    <property type="entry name" value="SH3_retrovirus"/>
</dbReference>
<dbReference type="GO" id="GO:0008270">
    <property type="term" value="F:zinc ion binding"/>
    <property type="evidence" value="ECO:0007669"/>
    <property type="project" value="UniProtKB-KW"/>
</dbReference>
<dbReference type="CDD" id="cd09272">
    <property type="entry name" value="RNase_HI_RT_Ty1"/>
    <property type="match status" value="1"/>
</dbReference>
<dbReference type="GO" id="GO:0006508">
    <property type="term" value="P:proteolysis"/>
    <property type="evidence" value="ECO:0007669"/>
    <property type="project" value="UniProtKB-KW"/>
</dbReference>
<keyword evidence="1" id="KW-0645">Protease</keyword>
<dbReference type="Pfam" id="PF22936">
    <property type="entry name" value="Pol_BBD"/>
    <property type="match status" value="1"/>
</dbReference>
<keyword evidence="4" id="KW-0862">Zinc</keyword>
<protein>
    <submittedName>
        <fullName evidence="9">Integrase catalytic core</fullName>
    </submittedName>
</protein>
<evidence type="ECO:0000256" key="1">
    <source>
        <dbReference type="ARBA" id="ARBA00022670"/>
    </source>
</evidence>
<keyword evidence="5" id="KW-0175">Coiled coil</keyword>
<dbReference type="InterPro" id="IPR010734">
    <property type="entry name" value="Copine_C"/>
</dbReference>
<dbReference type="Pfam" id="PF00098">
    <property type="entry name" value="zf-CCHC"/>
    <property type="match status" value="1"/>
</dbReference>
<dbReference type="SMART" id="SM00343">
    <property type="entry name" value="ZnF_C2HC"/>
    <property type="match status" value="1"/>
</dbReference>
<evidence type="ECO:0000259" key="8">
    <source>
        <dbReference type="PROSITE" id="PS50994"/>
    </source>
</evidence>
<evidence type="ECO:0000256" key="4">
    <source>
        <dbReference type="PROSITE-ProRule" id="PRU00047"/>
    </source>
</evidence>
<feature type="region of interest" description="Disordered" evidence="6">
    <location>
        <begin position="1015"/>
        <end position="1050"/>
    </location>
</feature>
<dbReference type="GO" id="GO:0003676">
    <property type="term" value="F:nucleic acid binding"/>
    <property type="evidence" value="ECO:0007669"/>
    <property type="project" value="InterPro"/>
</dbReference>
<proteinExistence type="predicted"/>
<dbReference type="InterPro" id="IPR013103">
    <property type="entry name" value="RVT_2"/>
</dbReference>
<dbReference type="InterPro" id="IPR039537">
    <property type="entry name" value="Retrotran_Ty1/copia-like"/>
</dbReference>
<dbReference type="PANTHER" id="PTHR42648:SF18">
    <property type="entry name" value="RETROTRANSPOSON, UNCLASSIFIED-LIKE PROTEIN"/>
    <property type="match status" value="1"/>
</dbReference>
<dbReference type="GO" id="GO:0008233">
    <property type="term" value="F:peptidase activity"/>
    <property type="evidence" value="ECO:0007669"/>
    <property type="project" value="UniProtKB-KW"/>
</dbReference>
<evidence type="ECO:0000256" key="5">
    <source>
        <dbReference type="SAM" id="Coils"/>
    </source>
</evidence>
<dbReference type="OrthoDB" id="2013098at2759"/>
<feature type="domain" description="CCHC-type" evidence="7">
    <location>
        <begin position="521"/>
        <end position="536"/>
    </location>
</feature>
<reference evidence="9 10" key="1">
    <citation type="submission" date="2020-12" db="EMBL/GenBank/DDBJ databases">
        <title>Concerted genomic and epigenomic changes stabilize Arabidopsis allopolyploids.</title>
        <authorList>
            <person name="Chen Z."/>
        </authorList>
    </citation>
    <scope>NUCLEOTIDE SEQUENCE [LARGE SCALE GENOMIC DNA]</scope>
    <source>
        <strain evidence="9">As9502</strain>
        <tissue evidence="9">Leaf</tissue>
    </source>
</reference>
<dbReference type="Proteomes" id="UP000694251">
    <property type="component" value="Chromosome 6"/>
</dbReference>
<evidence type="ECO:0000313" key="10">
    <source>
        <dbReference type="Proteomes" id="UP000694251"/>
    </source>
</evidence>
<dbReference type="PROSITE" id="PS50994">
    <property type="entry name" value="INTEGRASE"/>
    <property type="match status" value="1"/>
</dbReference>
<sequence>MIGVGEALKCDTIRRCLKNFAIKKVPSYGAKVSLKRRPNVRGPWFEGEIVGYKPTSHIGSLEKNTLIYKPSPTLISMRPFGKEPNNKSDTPLVIECFDFKTSGNHELIGMTEKSVVELERLCLQKEVANFVYPTRSHGGNKVLKGQLIVDCFVEKSQYSFLDYISSGFELNFMVAVDFTASNGVPRRPSSLHHIDPSGRVLNSYQQRFPAWGFGGKTSDDYVSHAFNLNGASHTETSLKILKMASNNVPFQVPTLTKNNYDNWSLRMKAILGAHDVWEIVEKGFVEPENEGSLSQTQKDGLRDSRKRDKKALCLIYQGLDEDTFEKVVEATSAKEAWEKLRTSYKGVDQVKKVRLQTLRGEFEALQMKEGELISDYFSRVLTVTNNLKRNGEKLDDVRIMEKVLRSLDPKFEHIVTVIEETKDLEAMTIEQLLGSLQAYEEKKKKKEDIVEQVLKMRITKEENGQNYQRRGGGQVRGRGRGYGNGRGWRPYEDNTNQRGENSSRGRGRGSPKSRYDKSSVKCYNCGKFGHYASECKAPSNKKVEEKANYVEEQVQEEDMLLMASYKKGEHEENHKWYLDSGASNHMCGSKSMFAELDESVRGNVALGDESKMEVKGKGNILIRLKNGDHQFISNVYYIPSMKTNILSLGQLLEKGYDIRLKDNNLSIRDQESNLITKVPMSKNRMFVLNIRNDIAQCLKMCYKEESWLWHLRFGHLNFGGLELLSKKEMVRGLPCINHPNQVCEGCLLGKQFKMSFPKESSTRAQKPLELIHTDVCGPIKPKSLGKSNYFLLFIDDFSRKTWVYFLKEKSEVFENFKKFKVHVEKESGLAIKAMRSDRGGEFTSKEFLKYCEDNGIRRQLTVPRSPQQNGVAERKNRTILEMARSMLKSKRLPKELWAEAVACAVYLLNRSPTKSVSGKTPQEAWSGRKPGVSHLRVFGSIAHAHVPDEKRSKLDDKSEKYIFIGYDNNSKGYKLYNPDTKKTIISRNVVFDEEGEWDWKSNEEDYNFFPHFEEDDSELTREEPPREEPTTPPTSPTSPQGEESSSERTPHFRSLQELYEVTKNQDNLTLFCLFAECEPMDFQEAIEKKTWRDAMDEEIKAIKKNDTWELASLPNGHKAIGVKWVYKAKKNSKGEVERYKARLVAKGYSQRAGIDYDEVFAPVARLETVRLIISLSAQNKWKIHQMDVKSAFLNGDLEEEVYIEQPQGYIVKGEENKVLRLKKALYGLKQAPRAWNTRIKKYFKEKDFIKCPYEHALYIKIQKDDILIACLYVDDLIFTGNNPSMFEEFKKEMTKEFEMTDIGLMSYYLGIEVKQEDNGIFITQEGYAKEVLKKFKMDDSNPVTTPMECGIKLSKNEEGEGMDPTTFKSLVGSLRYLTCTRPDILYAVGVVSRYMEHPTTTHFKAAKRIIRYIKGTINYGLHYSTSNDYKLVGYSDSDWGGDVDDRKSTSGFVFYIGDTAFTWMSKKQPIVTLSTCEAEYVAATSCVCHAIWLRNLLKELSLPQDEPTKIFVDNKSAIALAKNPVFHDRSKHIDTRYHYIRECVNKKDVLLEYVKTHDQVADIFTKPLKREDFIKMRSLLGVVGVKESWQFMLVLFAVPNYFVLLIITDGVLKDMEGTRDALVRASTLPLSVVIVGVGSRDFTQIQQLLDVQATREIVQFVHMKETNGGVSVVQPLLDELPGQFLSYVRSRKINPAGITILLINLSKQTKFTVGVCNGVKVVLQADIMKRKSFLETIETKVSRAGNKALDGYLNREEYHLSPKDGDLRSKIMLLNGNPLAPTVTGDIPNLEPVRHGVLPTFDAPACS</sequence>
<feature type="region of interest" description="Disordered" evidence="6">
    <location>
        <begin position="464"/>
        <end position="517"/>
    </location>
</feature>
<dbReference type="Pfam" id="PF00665">
    <property type="entry name" value="rve"/>
    <property type="match status" value="1"/>
</dbReference>
<dbReference type="Pfam" id="PF07727">
    <property type="entry name" value="RVT_2"/>
    <property type="match status" value="1"/>
</dbReference>
<keyword evidence="3" id="KW-0378">Hydrolase</keyword>
<gene>
    <name evidence="9" type="ORF">ISN44_As06g042720</name>
</gene>
<dbReference type="Pfam" id="PF13976">
    <property type="entry name" value="gag_pre-integrs"/>
    <property type="match status" value="1"/>
</dbReference>
<dbReference type="Pfam" id="PF25597">
    <property type="entry name" value="SH3_retrovirus"/>
    <property type="match status" value="1"/>
</dbReference>
<evidence type="ECO:0000256" key="6">
    <source>
        <dbReference type="SAM" id="MobiDB-lite"/>
    </source>
</evidence>
<dbReference type="GO" id="GO:0015074">
    <property type="term" value="P:DNA integration"/>
    <property type="evidence" value="ECO:0007669"/>
    <property type="project" value="InterPro"/>
</dbReference>
<evidence type="ECO:0000313" key="9">
    <source>
        <dbReference type="EMBL" id="KAG7600144.1"/>
    </source>
</evidence>
<dbReference type="PANTHER" id="PTHR42648">
    <property type="entry name" value="TRANSPOSASE, PUTATIVE-RELATED"/>
    <property type="match status" value="1"/>
</dbReference>
<feature type="compositionally biased region" description="Gly residues" evidence="6">
    <location>
        <begin position="470"/>
        <end position="486"/>
    </location>
</feature>
<accession>A0A8T2CTG2</accession>
<evidence type="ECO:0000256" key="2">
    <source>
        <dbReference type="ARBA" id="ARBA00022723"/>
    </source>
</evidence>